<name>A0ABD1PQC4_9LAMI</name>
<feature type="region of interest" description="Disordered" evidence="1">
    <location>
        <begin position="78"/>
        <end position="152"/>
    </location>
</feature>
<evidence type="ECO:0000313" key="4">
    <source>
        <dbReference type="Proteomes" id="UP001604336"/>
    </source>
</evidence>
<evidence type="ECO:0000256" key="1">
    <source>
        <dbReference type="SAM" id="MobiDB-lite"/>
    </source>
</evidence>
<keyword evidence="4" id="KW-1185">Reference proteome</keyword>
<sequence>MRSWLLLISLQILMLHEAQGLRLTRESVSTRHHHSIPQETVTNRRNNGDVEVFHCKIRHCSGRNRELMIKASTHISSTDTMFENDMNEGNKDHRKSKGKSRSEKISGTEENLSTNSSTITVKQQPVPEPYPDILDIAGMDYSQAKRKPPIHN</sequence>
<feature type="chain" id="PRO_5044841909" evidence="2">
    <location>
        <begin position="21"/>
        <end position="152"/>
    </location>
</feature>
<reference evidence="4" key="1">
    <citation type="submission" date="2024-07" db="EMBL/GenBank/DDBJ databases">
        <title>Two chromosome-level genome assemblies of Korean endemic species Abeliophyllum distichum and Forsythia ovata (Oleaceae).</title>
        <authorList>
            <person name="Jang H."/>
        </authorList>
    </citation>
    <scope>NUCLEOTIDE SEQUENCE [LARGE SCALE GENOMIC DNA]</scope>
</reference>
<gene>
    <name evidence="3" type="ORF">Adt_41444</name>
</gene>
<proteinExistence type="predicted"/>
<keyword evidence="2" id="KW-0732">Signal</keyword>
<feature type="signal peptide" evidence="2">
    <location>
        <begin position="1"/>
        <end position="20"/>
    </location>
</feature>
<dbReference type="PANTHER" id="PTHR33743">
    <property type="entry name" value="PROTEIN GOLVEN 6-RELATED"/>
    <property type="match status" value="1"/>
</dbReference>
<dbReference type="Pfam" id="PF21529">
    <property type="entry name" value="GLV1-2"/>
    <property type="match status" value="1"/>
</dbReference>
<dbReference type="PANTHER" id="PTHR33743:SF19">
    <property type="entry name" value="PROTEIN GOLVEN 6"/>
    <property type="match status" value="1"/>
</dbReference>
<accession>A0ABD1PQC4</accession>
<dbReference type="InterPro" id="IPR049306">
    <property type="entry name" value="GLV1-2"/>
</dbReference>
<dbReference type="Proteomes" id="UP001604336">
    <property type="component" value="Unassembled WGS sequence"/>
</dbReference>
<comment type="caution">
    <text evidence="3">The sequence shown here is derived from an EMBL/GenBank/DDBJ whole genome shotgun (WGS) entry which is preliminary data.</text>
</comment>
<evidence type="ECO:0000256" key="2">
    <source>
        <dbReference type="SAM" id="SignalP"/>
    </source>
</evidence>
<dbReference type="EMBL" id="JBFOLK010000013">
    <property type="protein sequence ID" value="KAL2465593.1"/>
    <property type="molecule type" value="Genomic_DNA"/>
</dbReference>
<organism evidence="3 4">
    <name type="scientific">Abeliophyllum distichum</name>
    <dbReference type="NCBI Taxonomy" id="126358"/>
    <lineage>
        <taxon>Eukaryota</taxon>
        <taxon>Viridiplantae</taxon>
        <taxon>Streptophyta</taxon>
        <taxon>Embryophyta</taxon>
        <taxon>Tracheophyta</taxon>
        <taxon>Spermatophyta</taxon>
        <taxon>Magnoliopsida</taxon>
        <taxon>eudicotyledons</taxon>
        <taxon>Gunneridae</taxon>
        <taxon>Pentapetalae</taxon>
        <taxon>asterids</taxon>
        <taxon>lamiids</taxon>
        <taxon>Lamiales</taxon>
        <taxon>Oleaceae</taxon>
        <taxon>Forsythieae</taxon>
        <taxon>Abeliophyllum</taxon>
    </lineage>
</organism>
<evidence type="ECO:0000313" key="3">
    <source>
        <dbReference type="EMBL" id="KAL2465593.1"/>
    </source>
</evidence>
<feature type="compositionally biased region" description="Polar residues" evidence="1">
    <location>
        <begin position="108"/>
        <end position="123"/>
    </location>
</feature>
<dbReference type="AlphaFoldDB" id="A0ABD1PQC4"/>
<protein>
    <submittedName>
        <fullName evidence="3">Uncharacterized protein</fullName>
    </submittedName>
</protein>